<keyword evidence="10 11" id="KW-0238">DNA-binding</keyword>
<sequence length="1048" mass="123023">MEPENTKRKPITEEELEDYIISLFESQGYLYSRGNEIQRESYYEVFLLEDLTRFLKPKYPKLDHFDCYSDIRHIADDLQREDKQFYDFNKNFFKNLSDEITYIRERDGEKFSISLIDFKNPTNNIFRVVNQLAVEGSSPRRVDLVVYINGIPFVIWELKSPSDKYTDLRIAHQQLQLYQKEIPALFKYNAFTVLCDGIGNVRYGVSWETLESFAKWKKISDEESAEGKDLLSITIEGLFDKERIVKLIQDFIWFSDSNPQKKIICRYPQFYGALKMYDSIKKNLKPTGSGKGGIYFGTTGCGKSFTMLFLSRLLLKSNELNKPSVLLIADRVEISEQLCSLFQSSTDFLQDKNVKSINSRTELSESLKNLETGGVFITNIQKFEESEEPLSDRNNIICISDEAHRSQHNFDVEYKEGGKQKIPFGKRLHDSLPNATYVGFTATPIDKTMDVFGEIVDRYTMDESIDDGFTVKLKLEVRKGWLEIQDDIAQQVIEKYREARESGASGEAIEEDQKLRTQLKAICGVKERIEKIAGDIVNHYKNRVDNGETVCGKAMIVTHGRDIGYSIYKAIREKEPSWFEVDKETGLTKVQLVMTRTKGDEKEMYDLIGSDKYQKRLAEIFKENESNFKIAIVSDKWLTGFDCPCLDTMYLDRIFQDKQLIQTISRVNRKYMRKDYGLVVSYWPIQRYWKEALEKVGGGERGELSLEEVIANTKDCLELLNKAFYDFDRDTFLKITDRETQSEMVINYIEGKGEGFKADFKEQYTTFAKWYDLWANLEMSKELGEDRAFYKLVWSYWSRHFRKSWTPISAKTKQEISEHMKNIFLVEDMAQYSFGYLTVSFPSKEEYNNKKNSEEEKLRKGKKLGQAIAKIHKSFGKSFLERLARLQAEYEAIWKEQARLSEIEDPEERKRQTEESGIQERIEALNRERDELIEGGYRKMEEHKSKNWTKEEQVFFDQLQEFNSQFNFGLPEDQLLAFTRDINHLWQEIKSFGDPNTRFSVLSNLKMELYKLIDKHHFYENDDNYNETTIVILEELLDCFKRMTENER</sequence>
<accession>A0A328PKA5</accession>
<keyword evidence="7" id="KW-0255">Endonuclease</keyword>
<dbReference type="OrthoDB" id="9758243at2"/>
<dbReference type="InterPro" id="IPR040980">
    <property type="entry name" value="SWI2_SNF2"/>
</dbReference>
<dbReference type="SMART" id="SM00487">
    <property type="entry name" value="DEXDc"/>
    <property type="match status" value="1"/>
</dbReference>
<comment type="function">
    <text evidence="11">Subunit R is required for both nuclease and ATPase activities, but not for modification.</text>
</comment>
<dbReference type="Gene3D" id="3.40.50.300">
    <property type="entry name" value="P-loop containing nucleotide triphosphate hydrolases"/>
    <property type="match status" value="3"/>
</dbReference>
<protein>
    <recommendedName>
        <fullName evidence="11">Type I restriction enzyme endonuclease subunit</fullName>
        <shortName evidence="11">R protein</shortName>
        <ecNumber evidence="11">3.1.21.3</ecNumber>
    </recommendedName>
</protein>
<evidence type="ECO:0000256" key="4">
    <source>
        <dbReference type="ARBA" id="ARBA00022722"/>
    </source>
</evidence>
<evidence type="ECO:0000256" key="10">
    <source>
        <dbReference type="ARBA" id="ARBA00023125"/>
    </source>
</evidence>
<dbReference type="EC" id="3.1.21.3" evidence="11"/>
<dbReference type="REBASE" id="284560">
    <property type="entry name" value="MweAP02ORF2620P"/>
</dbReference>
<gene>
    <name evidence="13" type="ORF">DNK47_02620</name>
</gene>
<evidence type="ECO:0000313" key="14">
    <source>
        <dbReference type="Proteomes" id="UP000249762"/>
    </source>
</evidence>
<dbReference type="InterPro" id="IPR027417">
    <property type="entry name" value="P-loop_NTPase"/>
</dbReference>
<name>A0A328PKA5_9MOLU</name>
<evidence type="ECO:0000256" key="7">
    <source>
        <dbReference type="ARBA" id="ARBA00022759"/>
    </source>
</evidence>
<keyword evidence="5 11" id="KW-0547">Nucleotide-binding</keyword>
<evidence type="ECO:0000256" key="6">
    <source>
        <dbReference type="ARBA" id="ARBA00022747"/>
    </source>
</evidence>
<dbReference type="GO" id="GO:0003677">
    <property type="term" value="F:DNA binding"/>
    <property type="evidence" value="ECO:0007669"/>
    <property type="project" value="UniProtKB-KW"/>
</dbReference>
<dbReference type="InterPro" id="IPR014001">
    <property type="entry name" value="Helicase_ATP-bd"/>
</dbReference>
<dbReference type="RefSeq" id="WP_112665691.1">
    <property type="nucleotide sequence ID" value="NZ_QKVO01000012.1"/>
</dbReference>
<evidence type="ECO:0000256" key="2">
    <source>
        <dbReference type="ARBA" id="ARBA00008598"/>
    </source>
</evidence>
<dbReference type="Pfam" id="PF04313">
    <property type="entry name" value="HSDR_N"/>
    <property type="match status" value="1"/>
</dbReference>
<evidence type="ECO:0000256" key="3">
    <source>
        <dbReference type="ARBA" id="ARBA00011296"/>
    </source>
</evidence>
<keyword evidence="6 11" id="KW-0680">Restriction system</keyword>
<dbReference type="EMBL" id="QKVO01000012">
    <property type="protein sequence ID" value="RAO94904.1"/>
    <property type="molecule type" value="Genomic_DNA"/>
</dbReference>
<dbReference type="Gene3D" id="3.90.1570.50">
    <property type="match status" value="1"/>
</dbReference>
<dbReference type="Pfam" id="PF18766">
    <property type="entry name" value="SWI2_SNF2"/>
    <property type="match status" value="1"/>
</dbReference>
<dbReference type="InterPro" id="IPR007409">
    <property type="entry name" value="Restrct_endonuc_type1_HsdR_N"/>
</dbReference>
<evidence type="ECO:0000256" key="5">
    <source>
        <dbReference type="ARBA" id="ARBA00022741"/>
    </source>
</evidence>
<dbReference type="PANTHER" id="PTHR30195">
    <property type="entry name" value="TYPE I SITE-SPECIFIC DEOXYRIBONUCLEASE PROTEIN SUBUNIT M AND R"/>
    <property type="match status" value="1"/>
</dbReference>
<dbReference type="GO" id="GO:0005524">
    <property type="term" value="F:ATP binding"/>
    <property type="evidence" value="ECO:0007669"/>
    <property type="project" value="UniProtKB-KW"/>
</dbReference>
<feature type="domain" description="Helicase ATP-binding" evidence="12">
    <location>
        <begin position="284"/>
        <end position="462"/>
    </location>
</feature>
<evidence type="ECO:0000256" key="8">
    <source>
        <dbReference type="ARBA" id="ARBA00022801"/>
    </source>
</evidence>
<comment type="subunit">
    <text evidence="3 11">The type I restriction/modification system is composed of three polypeptides R, M and S.</text>
</comment>
<evidence type="ECO:0000256" key="9">
    <source>
        <dbReference type="ARBA" id="ARBA00022840"/>
    </source>
</evidence>
<keyword evidence="4" id="KW-0540">Nuclease</keyword>
<evidence type="ECO:0000256" key="11">
    <source>
        <dbReference type="RuleBase" id="RU364115"/>
    </source>
</evidence>
<dbReference type="SUPFAM" id="SSF52540">
    <property type="entry name" value="P-loop containing nucleoside triphosphate hydrolases"/>
    <property type="match status" value="2"/>
</dbReference>
<dbReference type="PROSITE" id="PS51192">
    <property type="entry name" value="HELICASE_ATP_BIND_1"/>
    <property type="match status" value="1"/>
</dbReference>
<dbReference type="PANTHER" id="PTHR30195:SF15">
    <property type="entry name" value="TYPE I RESTRICTION ENZYME HINDI ENDONUCLEASE SUBUNIT"/>
    <property type="match status" value="1"/>
</dbReference>
<keyword evidence="14" id="KW-1185">Reference proteome</keyword>
<dbReference type="InterPro" id="IPR051268">
    <property type="entry name" value="Type-I_R_enzyme_R_subunit"/>
</dbReference>
<dbReference type="GO" id="GO:0009035">
    <property type="term" value="F:type I site-specific deoxyribonuclease activity"/>
    <property type="evidence" value="ECO:0007669"/>
    <property type="project" value="UniProtKB-EC"/>
</dbReference>
<reference evidence="14" key="1">
    <citation type="submission" date="2018-06" db="EMBL/GenBank/DDBJ databases">
        <authorList>
            <person name="Martinez Ocampo F."/>
            <person name="Quiroz Castaneda R.E."/>
            <person name="Rojas Lopez X."/>
        </authorList>
    </citation>
    <scope>NUCLEOTIDE SEQUENCE [LARGE SCALE GENOMIC DNA]</scope>
    <source>
        <strain evidence="14">INIFAP02</strain>
    </source>
</reference>
<comment type="similarity">
    <text evidence="2 11">Belongs to the HsdR family.</text>
</comment>
<comment type="caution">
    <text evidence="13">The sequence shown here is derived from an EMBL/GenBank/DDBJ whole genome shotgun (WGS) entry which is preliminary data.</text>
</comment>
<dbReference type="AlphaFoldDB" id="A0A328PKA5"/>
<evidence type="ECO:0000313" key="13">
    <source>
        <dbReference type="EMBL" id="RAO94904.1"/>
    </source>
</evidence>
<keyword evidence="9 11" id="KW-0067">ATP-binding</keyword>
<organism evidence="13 14">
    <name type="scientific">Mycoplasma wenyonii</name>
    <dbReference type="NCBI Taxonomy" id="65123"/>
    <lineage>
        <taxon>Bacteria</taxon>
        <taxon>Bacillati</taxon>
        <taxon>Mycoplasmatota</taxon>
        <taxon>Mollicutes</taxon>
        <taxon>Mycoplasmataceae</taxon>
        <taxon>Mycoplasma</taxon>
    </lineage>
</organism>
<dbReference type="GO" id="GO:0009307">
    <property type="term" value="P:DNA restriction-modification system"/>
    <property type="evidence" value="ECO:0007669"/>
    <property type="project" value="UniProtKB-KW"/>
</dbReference>
<dbReference type="InterPro" id="IPR055180">
    <property type="entry name" value="HsdR_RecA-like_helicase_dom_2"/>
</dbReference>
<comment type="catalytic activity">
    <reaction evidence="1 11">
        <text>Endonucleolytic cleavage of DNA to give random double-stranded fragments with terminal 5'-phosphates, ATP is simultaneously hydrolyzed.</text>
        <dbReference type="EC" id="3.1.21.3"/>
    </reaction>
</comment>
<dbReference type="Pfam" id="PF22679">
    <property type="entry name" value="T1R_D3-like"/>
    <property type="match status" value="1"/>
</dbReference>
<proteinExistence type="inferred from homology"/>
<keyword evidence="8 11" id="KW-0378">Hydrolase</keyword>
<dbReference type="Proteomes" id="UP000249762">
    <property type="component" value="Unassembled WGS sequence"/>
</dbReference>
<evidence type="ECO:0000259" key="12">
    <source>
        <dbReference type="PROSITE" id="PS51192"/>
    </source>
</evidence>
<dbReference type="InterPro" id="IPR004473">
    <property type="entry name" value="Restrct_endonuc_typeI_HsdR"/>
</dbReference>
<evidence type="ECO:0000256" key="1">
    <source>
        <dbReference type="ARBA" id="ARBA00000851"/>
    </source>
</evidence>
<dbReference type="CDD" id="cd22332">
    <property type="entry name" value="HsdR_N"/>
    <property type="match status" value="1"/>
</dbReference>
<dbReference type="NCBIfam" id="TIGR00348">
    <property type="entry name" value="hsdR"/>
    <property type="match status" value="1"/>
</dbReference>